<gene>
    <name evidence="1" type="ORF">GIY23_12295</name>
</gene>
<organism evidence="1 2">
    <name type="scientific">Allosaccharopolyspora coralli</name>
    <dbReference type="NCBI Taxonomy" id="2665642"/>
    <lineage>
        <taxon>Bacteria</taxon>
        <taxon>Bacillati</taxon>
        <taxon>Actinomycetota</taxon>
        <taxon>Actinomycetes</taxon>
        <taxon>Pseudonocardiales</taxon>
        <taxon>Pseudonocardiaceae</taxon>
        <taxon>Allosaccharopolyspora</taxon>
    </lineage>
</organism>
<keyword evidence="2" id="KW-1185">Reference proteome</keyword>
<proteinExistence type="predicted"/>
<name>A0A5Q3Q6D1_9PSEU</name>
<accession>A0A5Q3Q6D1</accession>
<dbReference type="EMBL" id="CP045929">
    <property type="protein sequence ID" value="QGK70201.1"/>
    <property type="molecule type" value="Genomic_DNA"/>
</dbReference>
<evidence type="ECO:0000313" key="1">
    <source>
        <dbReference type="EMBL" id="QGK70201.1"/>
    </source>
</evidence>
<dbReference type="AlphaFoldDB" id="A0A5Q3Q6D1"/>
<reference evidence="2" key="1">
    <citation type="submission" date="2019-11" db="EMBL/GenBank/DDBJ databases">
        <title>The complete genome sequence of Saccharopolyspora sp. E2A.</title>
        <authorList>
            <person name="Zhang G."/>
        </authorList>
    </citation>
    <scope>NUCLEOTIDE SEQUENCE [LARGE SCALE GENOMIC DNA]</scope>
    <source>
        <strain evidence="2">E2A</strain>
    </source>
</reference>
<evidence type="ECO:0000313" key="2">
    <source>
        <dbReference type="Proteomes" id="UP000371041"/>
    </source>
</evidence>
<sequence>MEGSPRAHGMYYRCPARTLAPGSAVLASHPPAVYLREDLIRDAVNGWLGYLFHPDNVDGTVAALVTFQDEPSACPKDHEKLKKRVADTEARLRRCQAAIESGVDPPRWSR</sequence>
<dbReference type="RefSeq" id="WP_154076785.1">
    <property type="nucleotide sequence ID" value="NZ_CP045929.1"/>
</dbReference>
<dbReference type="KEGG" id="sace:GIY23_12295"/>
<dbReference type="Proteomes" id="UP000371041">
    <property type="component" value="Chromosome"/>
</dbReference>
<protein>
    <submittedName>
        <fullName evidence="1">Uncharacterized protein</fullName>
    </submittedName>
</protein>